<feature type="signal peptide" evidence="2">
    <location>
        <begin position="1"/>
        <end position="26"/>
    </location>
</feature>
<name>A0ABV3LCL1_9MICO</name>
<evidence type="ECO:0008006" key="5">
    <source>
        <dbReference type="Google" id="ProtNLM"/>
    </source>
</evidence>
<organism evidence="3 4">
    <name type="scientific">Microbacterium profundi</name>
    <dbReference type="NCBI Taxonomy" id="450380"/>
    <lineage>
        <taxon>Bacteria</taxon>
        <taxon>Bacillati</taxon>
        <taxon>Actinomycetota</taxon>
        <taxon>Actinomycetes</taxon>
        <taxon>Micrococcales</taxon>
        <taxon>Microbacteriaceae</taxon>
        <taxon>Microbacterium</taxon>
    </lineage>
</organism>
<feature type="chain" id="PRO_5046750559" description="Nitrate ABC transporter substrate-binding protein" evidence="2">
    <location>
        <begin position="27"/>
        <end position="192"/>
    </location>
</feature>
<dbReference type="EMBL" id="JBFBMH010000001">
    <property type="protein sequence ID" value="MEW1973526.1"/>
    <property type="molecule type" value="Genomic_DNA"/>
</dbReference>
<accession>A0ABV3LCL1</accession>
<gene>
    <name evidence="3" type="ORF">AB0301_00370</name>
</gene>
<keyword evidence="2" id="KW-0732">Signal</keyword>
<dbReference type="PROSITE" id="PS51257">
    <property type="entry name" value="PROKAR_LIPOPROTEIN"/>
    <property type="match status" value="1"/>
</dbReference>
<keyword evidence="4" id="KW-1185">Reference proteome</keyword>
<evidence type="ECO:0000313" key="4">
    <source>
        <dbReference type="Proteomes" id="UP001553715"/>
    </source>
</evidence>
<evidence type="ECO:0000256" key="1">
    <source>
        <dbReference type="SAM" id="MobiDB-lite"/>
    </source>
</evidence>
<reference evidence="3 4" key="1">
    <citation type="submission" date="2024-06" db="EMBL/GenBank/DDBJ databases">
        <title>The Natural Products Discovery Center: Release of the First 8490 Sequenced Strains for Exploring Actinobacteria Biosynthetic Diversity.</title>
        <authorList>
            <person name="Kalkreuter E."/>
            <person name="Kautsar S.A."/>
            <person name="Yang D."/>
            <person name="Bader C.D."/>
            <person name="Teijaro C.N."/>
            <person name="Fluegel L."/>
            <person name="Davis C.M."/>
            <person name="Simpson J.R."/>
            <person name="Lauterbach L."/>
            <person name="Steele A.D."/>
            <person name="Gui C."/>
            <person name="Meng S."/>
            <person name="Li G."/>
            <person name="Viehrig K."/>
            <person name="Ye F."/>
            <person name="Su P."/>
            <person name="Kiefer A.F."/>
            <person name="Nichols A."/>
            <person name="Cepeda A.J."/>
            <person name="Yan W."/>
            <person name="Fan B."/>
            <person name="Jiang Y."/>
            <person name="Adhikari A."/>
            <person name="Zheng C.-J."/>
            <person name="Schuster L."/>
            <person name="Cowan T.M."/>
            <person name="Smanski M.J."/>
            <person name="Chevrette M.G."/>
            <person name="De Carvalho L.P.S."/>
            <person name="Shen B."/>
        </authorList>
    </citation>
    <scope>NUCLEOTIDE SEQUENCE [LARGE SCALE GENOMIC DNA]</scope>
    <source>
        <strain evidence="3 4">NPDC077434</strain>
    </source>
</reference>
<feature type="region of interest" description="Disordered" evidence="1">
    <location>
        <begin position="26"/>
        <end position="64"/>
    </location>
</feature>
<sequence length="192" mass="20622">MICRTSLAVLAAVTIALTLSACSAAADPVTTPTTTPKPTETTSPSPEPTPTTTPEPEETPGAAPTCETIIAPSTVAALTEQGWTYREHEFRFGEHIVEGGIQCVWGDYTVPSDHVQVFGWAPLDQAASGDGQQKLLDEGWQRADSDGRVYITENPDTAMAPDEDGFGMTYEFGDGWVKVADTRRSLILVDFE</sequence>
<evidence type="ECO:0000256" key="2">
    <source>
        <dbReference type="SAM" id="SignalP"/>
    </source>
</evidence>
<dbReference type="Proteomes" id="UP001553715">
    <property type="component" value="Unassembled WGS sequence"/>
</dbReference>
<feature type="compositionally biased region" description="Low complexity" evidence="1">
    <location>
        <begin position="30"/>
        <end position="44"/>
    </location>
</feature>
<evidence type="ECO:0000313" key="3">
    <source>
        <dbReference type="EMBL" id="MEW1973526.1"/>
    </source>
</evidence>
<feature type="compositionally biased region" description="Low complexity" evidence="1">
    <location>
        <begin position="54"/>
        <end position="64"/>
    </location>
</feature>
<proteinExistence type="predicted"/>
<protein>
    <recommendedName>
        <fullName evidence="5">Nitrate ABC transporter substrate-binding protein</fullName>
    </recommendedName>
</protein>
<dbReference type="RefSeq" id="WP_366231972.1">
    <property type="nucleotide sequence ID" value="NZ_JBFBMH010000001.1"/>
</dbReference>
<comment type="caution">
    <text evidence="3">The sequence shown here is derived from an EMBL/GenBank/DDBJ whole genome shotgun (WGS) entry which is preliminary data.</text>
</comment>